<dbReference type="PANTHER" id="PTHR42811">
    <property type="entry name" value="SERINE ACETYLTRANSFERASE"/>
    <property type="match status" value="1"/>
</dbReference>
<dbReference type="Gene3D" id="2.160.10.10">
    <property type="entry name" value="Hexapeptide repeat proteins"/>
    <property type="match status" value="1"/>
</dbReference>
<dbReference type="CDD" id="cd03354">
    <property type="entry name" value="LbH_SAT"/>
    <property type="match status" value="1"/>
</dbReference>
<proteinExistence type="predicted"/>
<evidence type="ECO:0000256" key="1">
    <source>
        <dbReference type="ARBA" id="ARBA00022679"/>
    </source>
</evidence>
<dbReference type="EMBL" id="CP113432">
    <property type="protein sequence ID" value="WAI51573.1"/>
    <property type="molecule type" value="Genomic_DNA"/>
</dbReference>
<keyword evidence="1" id="KW-0808">Transferase</keyword>
<dbReference type="SUPFAM" id="SSF51161">
    <property type="entry name" value="Trimeric LpxA-like enzymes"/>
    <property type="match status" value="1"/>
</dbReference>
<feature type="region of interest" description="Disordered" evidence="3">
    <location>
        <begin position="191"/>
        <end position="212"/>
    </location>
</feature>
<dbReference type="InterPro" id="IPR045304">
    <property type="entry name" value="LbH_SAT"/>
</dbReference>
<name>A0ABY7A616_9PSED</name>
<dbReference type="Proteomes" id="UP001163624">
    <property type="component" value="Chromosome"/>
</dbReference>
<keyword evidence="2" id="KW-0012">Acyltransferase</keyword>
<organism evidence="4 5">
    <name type="scientific">Pseudomonas triclosanedens</name>
    <dbReference type="NCBI Taxonomy" id="2961893"/>
    <lineage>
        <taxon>Bacteria</taxon>
        <taxon>Pseudomonadati</taxon>
        <taxon>Pseudomonadota</taxon>
        <taxon>Gammaproteobacteria</taxon>
        <taxon>Pseudomonadales</taxon>
        <taxon>Pseudomonadaceae</taxon>
        <taxon>Pseudomonas</taxon>
    </lineage>
</organism>
<evidence type="ECO:0000313" key="4">
    <source>
        <dbReference type="EMBL" id="WAI51573.1"/>
    </source>
</evidence>
<accession>A0ABY7A616</accession>
<evidence type="ECO:0000256" key="2">
    <source>
        <dbReference type="ARBA" id="ARBA00023315"/>
    </source>
</evidence>
<reference evidence="4" key="1">
    <citation type="submission" date="2022-11" db="EMBL/GenBank/DDBJ databases">
        <title>Pseudomonas triclosanedens sp. nov., a triclosan degrader isolated from activated sludge.</title>
        <authorList>
            <person name="Yin Y."/>
            <person name="Lu Z."/>
        </authorList>
    </citation>
    <scope>NUCLEOTIDE SEQUENCE</scope>
    <source>
        <strain evidence="4">ZM23</strain>
    </source>
</reference>
<dbReference type="InterPro" id="IPR011004">
    <property type="entry name" value="Trimer_LpxA-like_sf"/>
</dbReference>
<feature type="compositionally biased region" description="Basic and acidic residues" evidence="3">
    <location>
        <begin position="194"/>
        <end position="205"/>
    </location>
</feature>
<dbReference type="RefSeq" id="WP_254472029.1">
    <property type="nucleotide sequence ID" value="NZ_CP113432.1"/>
</dbReference>
<protein>
    <submittedName>
        <fullName evidence="4">Serine acetyltransferase</fullName>
    </submittedName>
</protein>
<keyword evidence="5" id="KW-1185">Reference proteome</keyword>
<gene>
    <name evidence="4" type="ORF">OU419_10095</name>
</gene>
<sequence>MTFAELKRLWRIEMLGGEERRFSWTRLFRRYRQRSRYRFMFWFRLAQYLYSKPSRFWQQRALRMGDRLAERFGIEIPVTIPIGEGLYIPHLVGIVITRKAVIGKNFSIFQNTTIGQKNDGSRPIVIGDNVSVGANACIIGDGLQIGDNVSIGAAAFVNADVPAGHAYISRHTHGLIPLKQGAFPISTIHTRRARREDEHPDDHSGPHSRRSA</sequence>
<evidence type="ECO:0000256" key="3">
    <source>
        <dbReference type="SAM" id="MobiDB-lite"/>
    </source>
</evidence>
<evidence type="ECO:0000313" key="5">
    <source>
        <dbReference type="Proteomes" id="UP001163624"/>
    </source>
</evidence>